<dbReference type="FunFam" id="3.40.50.300:FF:000127">
    <property type="entry name" value="Ribose import ATP-binding protein RbsA"/>
    <property type="match status" value="1"/>
</dbReference>
<organism evidence="10 11">
    <name type="scientific">Cryptosporangium phraense</name>
    <dbReference type="NCBI Taxonomy" id="2593070"/>
    <lineage>
        <taxon>Bacteria</taxon>
        <taxon>Bacillati</taxon>
        <taxon>Actinomycetota</taxon>
        <taxon>Actinomycetes</taxon>
        <taxon>Cryptosporangiales</taxon>
        <taxon>Cryptosporangiaceae</taxon>
        <taxon>Cryptosporangium</taxon>
    </lineage>
</organism>
<evidence type="ECO:0000256" key="4">
    <source>
        <dbReference type="ARBA" id="ARBA00022737"/>
    </source>
</evidence>
<dbReference type="RefSeq" id="WP_142709569.1">
    <property type="nucleotide sequence ID" value="NZ_VIRS01000049.1"/>
</dbReference>
<dbReference type="GO" id="GO:0005524">
    <property type="term" value="F:ATP binding"/>
    <property type="evidence" value="ECO:0007669"/>
    <property type="project" value="UniProtKB-KW"/>
</dbReference>
<dbReference type="CDD" id="cd03215">
    <property type="entry name" value="ABC_Carb_Monos_II"/>
    <property type="match status" value="1"/>
</dbReference>
<dbReference type="InterPro" id="IPR017871">
    <property type="entry name" value="ABC_transporter-like_CS"/>
</dbReference>
<dbReference type="InterPro" id="IPR027417">
    <property type="entry name" value="P-loop_NTPase"/>
</dbReference>
<dbReference type="GO" id="GO:0016887">
    <property type="term" value="F:ATP hydrolysis activity"/>
    <property type="evidence" value="ECO:0007669"/>
    <property type="project" value="InterPro"/>
</dbReference>
<feature type="domain" description="ABC transporter" evidence="9">
    <location>
        <begin position="254"/>
        <end position="503"/>
    </location>
</feature>
<dbReference type="InterPro" id="IPR050107">
    <property type="entry name" value="ABC_carbohydrate_import_ATPase"/>
</dbReference>
<proteinExistence type="predicted"/>
<keyword evidence="6 10" id="KW-0067">ATP-binding</keyword>
<keyword evidence="7" id="KW-1278">Translocase</keyword>
<evidence type="ECO:0000256" key="3">
    <source>
        <dbReference type="ARBA" id="ARBA00022475"/>
    </source>
</evidence>
<dbReference type="InterPro" id="IPR003593">
    <property type="entry name" value="AAA+_ATPase"/>
</dbReference>
<keyword evidence="8" id="KW-0472">Membrane</keyword>
<evidence type="ECO:0000313" key="11">
    <source>
        <dbReference type="Proteomes" id="UP000317982"/>
    </source>
</evidence>
<evidence type="ECO:0000256" key="1">
    <source>
        <dbReference type="ARBA" id="ARBA00004202"/>
    </source>
</evidence>
<evidence type="ECO:0000256" key="6">
    <source>
        <dbReference type="ARBA" id="ARBA00022840"/>
    </source>
</evidence>
<evidence type="ECO:0000256" key="8">
    <source>
        <dbReference type="ARBA" id="ARBA00023136"/>
    </source>
</evidence>
<gene>
    <name evidence="10" type="ORF">FL583_36970</name>
</gene>
<dbReference type="PROSITE" id="PS50893">
    <property type="entry name" value="ABC_TRANSPORTER_2"/>
    <property type="match status" value="2"/>
</dbReference>
<keyword evidence="5" id="KW-0547">Nucleotide-binding</keyword>
<sequence>MTLLKLTGIVKTFPGVRALDGVDLEVEPGEVHCLLGQNGAGKSTLIKVLSGAHQPDEGTIEWAGSTVQFSKPTSALRAGLATIYQELDLVDDLTVAENVFLGHEPRQFGFSSRGITRRRTRELLARLGHAEIPAGREVGRLPAAGKQIVSMARALSHDARLIIMDEPSAVLAHDEVENLFRVIRDLTAAGVAVIYISHRLAEIREIGDRVTILKDGRTVAVNLPARTTPTDEVVRLMTGRSVEYVFPPRSAAAPEGTPLLRVSGLARAHEFSDVSFDVRAGEIVGLAGLVGAGRSEILETVYGARKAAAGTIEVDGKPLRRGSVKAAVAAGMGLAPEERKSQALLLGEPVYRNVSLASLHRFARLGFVQRGRERDAVGAVTRSLDLRPADPRRTMRTLSGGNQQKAVVARWLVGGSSEGGSLRLLLLDEPTRGVDIGARAELYALIRSLADQGVGVLLVSSEVPEVLGLADRVLVVREGRIVREAPASDLTEAQVLDLVMAGERAATAR</sequence>
<keyword evidence="4" id="KW-0677">Repeat</keyword>
<keyword evidence="3" id="KW-1003">Cell membrane</keyword>
<dbReference type="AlphaFoldDB" id="A0A545AFB7"/>
<dbReference type="Pfam" id="PF00005">
    <property type="entry name" value="ABC_tran"/>
    <property type="match status" value="2"/>
</dbReference>
<dbReference type="CDD" id="cd03216">
    <property type="entry name" value="ABC_Carb_Monos_I"/>
    <property type="match status" value="1"/>
</dbReference>
<evidence type="ECO:0000256" key="7">
    <source>
        <dbReference type="ARBA" id="ARBA00022967"/>
    </source>
</evidence>
<dbReference type="GO" id="GO:0005886">
    <property type="term" value="C:plasma membrane"/>
    <property type="evidence" value="ECO:0007669"/>
    <property type="project" value="UniProtKB-SubCell"/>
</dbReference>
<evidence type="ECO:0000313" key="10">
    <source>
        <dbReference type="EMBL" id="TQS40028.1"/>
    </source>
</evidence>
<name>A0A545AFB7_9ACTN</name>
<dbReference type="InterPro" id="IPR003439">
    <property type="entry name" value="ABC_transporter-like_ATP-bd"/>
</dbReference>
<dbReference type="PANTHER" id="PTHR43790">
    <property type="entry name" value="CARBOHYDRATE TRANSPORT ATP-BINDING PROTEIN MG119-RELATED"/>
    <property type="match status" value="1"/>
</dbReference>
<comment type="caution">
    <text evidence="10">The sequence shown here is derived from an EMBL/GenBank/DDBJ whole genome shotgun (WGS) entry which is preliminary data.</text>
</comment>
<dbReference type="OrthoDB" id="39350at2"/>
<protein>
    <submittedName>
        <fullName evidence="10">Sugar ABC transporter ATP-binding protein</fullName>
    </submittedName>
</protein>
<evidence type="ECO:0000256" key="2">
    <source>
        <dbReference type="ARBA" id="ARBA00022448"/>
    </source>
</evidence>
<reference evidence="10 11" key="1">
    <citation type="submission" date="2019-07" db="EMBL/GenBank/DDBJ databases">
        <title>Cryptosporangium phraense sp. nov., isolated from plant litter.</title>
        <authorList>
            <person name="Suriyachadkun C."/>
        </authorList>
    </citation>
    <scope>NUCLEOTIDE SEQUENCE [LARGE SCALE GENOMIC DNA]</scope>
    <source>
        <strain evidence="10 11">A-T 5661</strain>
    </source>
</reference>
<keyword evidence="11" id="KW-1185">Reference proteome</keyword>
<keyword evidence="2" id="KW-0813">Transport</keyword>
<dbReference type="SUPFAM" id="SSF52540">
    <property type="entry name" value="P-loop containing nucleoside triphosphate hydrolases"/>
    <property type="match status" value="2"/>
</dbReference>
<accession>A0A545AFB7</accession>
<dbReference type="PROSITE" id="PS00211">
    <property type="entry name" value="ABC_TRANSPORTER_1"/>
    <property type="match status" value="1"/>
</dbReference>
<dbReference type="PANTHER" id="PTHR43790:SF9">
    <property type="entry name" value="GALACTOFURANOSE TRANSPORTER ATP-BINDING PROTEIN YTFR"/>
    <property type="match status" value="1"/>
</dbReference>
<evidence type="ECO:0000259" key="9">
    <source>
        <dbReference type="PROSITE" id="PS50893"/>
    </source>
</evidence>
<dbReference type="SMART" id="SM00382">
    <property type="entry name" value="AAA"/>
    <property type="match status" value="2"/>
</dbReference>
<dbReference type="InParanoid" id="A0A545AFB7"/>
<comment type="subcellular location">
    <subcellularLocation>
        <location evidence="1">Cell membrane</location>
        <topology evidence="1">Peripheral membrane protein</topology>
    </subcellularLocation>
</comment>
<dbReference type="EMBL" id="VIRS01000049">
    <property type="protein sequence ID" value="TQS40028.1"/>
    <property type="molecule type" value="Genomic_DNA"/>
</dbReference>
<dbReference type="Proteomes" id="UP000317982">
    <property type="component" value="Unassembled WGS sequence"/>
</dbReference>
<dbReference type="Gene3D" id="3.40.50.300">
    <property type="entry name" value="P-loop containing nucleotide triphosphate hydrolases"/>
    <property type="match status" value="2"/>
</dbReference>
<evidence type="ECO:0000256" key="5">
    <source>
        <dbReference type="ARBA" id="ARBA00022741"/>
    </source>
</evidence>
<feature type="domain" description="ABC transporter" evidence="9">
    <location>
        <begin position="4"/>
        <end position="240"/>
    </location>
</feature>